<organism evidence="5 6">
    <name type="scientific">Romanomermis culicivorax</name>
    <name type="common">Nematode worm</name>
    <dbReference type="NCBI Taxonomy" id="13658"/>
    <lineage>
        <taxon>Eukaryota</taxon>
        <taxon>Metazoa</taxon>
        <taxon>Ecdysozoa</taxon>
        <taxon>Nematoda</taxon>
        <taxon>Enoplea</taxon>
        <taxon>Dorylaimia</taxon>
        <taxon>Mermithida</taxon>
        <taxon>Mermithoidea</taxon>
        <taxon>Mermithidae</taxon>
        <taxon>Romanomermis</taxon>
    </lineage>
</organism>
<feature type="compositionally biased region" description="Acidic residues" evidence="1">
    <location>
        <begin position="1098"/>
        <end position="1116"/>
    </location>
</feature>
<name>A0A915J263_ROMCU</name>
<dbReference type="GO" id="GO:0031175">
    <property type="term" value="P:neuron projection development"/>
    <property type="evidence" value="ECO:0007669"/>
    <property type="project" value="TreeGrafter"/>
</dbReference>
<feature type="domain" description="Protein furry C-terminal" evidence="4">
    <location>
        <begin position="1176"/>
        <end position="1317"/>
    </location>
</feature>
<evidence type="ECO:0000313" key="5">
    <source>
        <dbReference type="Proteomes" id="UP000887565"/>
    </source>
</evidence>
<dbReference type="GO" id="GO:0030427">
    <property type="term" value="C:site of polarized growth"/>
    <property type="evidence" value="ECO:0007669"/>
    <property type="project" value="TreeGrafter"/>
</dbReference>
<feature type="region of interest" description="Disordered" evidence="1">
    <location>
        <begin position="988"/>
        <end position="1014"/>
    </location>
</feature>
<feature type="domain" description="Protein furry C-terminal" evidence="4">
    <location>
        <begin position="858"/>
        <end position="963"/>
    </location>
</feature>
<dbReference type="InterPro" id="IPR039867">
    <property type="entry name" value="Furry/Tao3/Mor2"/>
</dbReference>
<dbReference type="Proteomes" id="UP000887565">
    <property type="component" value="Unplaced"/>
</dbReference>
<dbReference type="Pfam" id="PF14225">
    <property type="entry name" value="MOR2-PAG1_C"/>
    <property type="match status" value="1"/>
</dbReference>
<dbReference type="WBParaSite" id="nRc.2.0.1.t20204-RA">
    <property type="protein sequence ID" value="nRc.2.0.1.t20204-RA"/>
    <property type="gene ID" value="nRc.2.0.1.g20204"/>
</dbReference>
<evidence type="ECO:0000259" key="3">
    <source>
        <dbReference type="Pfam" id="PF14228"/>
    </source>
</evidence>
<dbReference type="InterPro" id="IPR025481">
    <property type="entry name" value="Cell_Morphogen_C"/>
</dbReference>
<dbReference type="PANTHER" id="PTHR12295">
    <property type="entry name" value="FURRY-RELATED"/>
    <property type="match status" value="1"/>
</dbReference>
<dbReference type="OMA" id="IGKYVQX"/>
<evidence type="ECO:0000259" key="2">
    <source>
        <dbReference type="Pfam" id="PF14225"/>
    </source>
</evidence>
<dbReference type="Pfam" id="PF19421">
    <property type="entry name" value="Fry_C"/>
    <property type="match status" value="2"/>
</dbReference>
<reference evidence="6" key="1">
    <citation type="submission" date="2022-11" db="UniProtKB">
        <authorList>
            <consortium name="WormBaseParasite"/>
        </authorList>
    </citation>
    <scope>IDENTIFICATION</scope>
</reference>
<dbReference type="InterPro" id="IPR029473">
    <property type="entry name" value="MOR2-PAG1_mid"/>
</dbReference>
<feature type="compositionally biased region" description="Basic and acidic residues" evidence="1">
    <location>
        <begin position="1086"/>
        <end position="1095"/>
    </location>
</feature>
<dbReference type="PANTHER" id="PTHR12295:SF30">
    <property type="entry name" value="PROTEIN FURRY"/>
    <property type="match status" value="1"/>
</dbReference>
<protein>
    <submittedName>
        <fullName evidence="6">Protein furry</fullName>
    </submittedName>
</protein>
<feature type="region of interest" description="Disordered" evidence="1">
    <location>
        <begin position="1085"/>
        <end position="1126"/>
    </location>
</feature>
<proteinExistence type="predicted"/>
<dbReference type="GO" id="GO:0005938">
    <property type="term" value="C:cell cortex"/>
    <property type="evidence" value="ECO:0007669"/>
    <property type="project" value="TreeGrafter"/>
</dbReference>
<dbReference type="InterPro" id="IPR045842">
    <property type="entry name" value="Fry_C"/>
</dbReference>
<evidence type="ECO:0000256" key="1">
    <source>
        <dbReference type="SAM" id="MobiDB-lite"/>
    </source>
</evidence>
<sequence>MELIDPYLEPLERTFTLSLSAKLQESQNVARRVLKGEGWGSQQATEMILNNLMYLTIKFGNEHAEILEVIWSGLTSYWPNNLRVILRYLMAKRIVLYIAHATPERLVEELMNELQTIDIFRFPIERCELPPFYRWVRRPDFGSSVEDRCRGLIHTRRHTPSENEPNLVAENIPEMDSILNPAISMTSLVTLTAENLNEKSNQIVQNTILENVEQKIDSPLRRKEFVIPFQLPLPAYGGHYCPMSEYIPPSNQPLIMLHRSTLAIVFVSDLIVSDAEIEWTVHMPLLLHLSILGLDNNKQLVNDHCRQLLINLLIINSQHCSKTKDVALVLLSRSLGSQLSLQSRGYSTDGGLSTSFVKTFGSQCPENNCICLSARKHLALWAYEDVTARNWRIPSAEHLSNFVSHVVLRALHVPLTSRMLFDILSRLVETVAETSEDIQGYVTEIMLTMEANVLQMEVAEHSLVSLFKGNLNLNEDSTMNNSQNSPTHHRSVSHSVAISKKTPDKKDWRSSVNSIDENIAVNIPRSKSAHAFKAMLDANGVSSGQDEHVVALSQLLWMAVSIMESDYEHEYLLALRLFEKLIDLNATERQDVFDRFDRMVKQLNWVTFPGILPLILKGCSFPNTYESTVSILNKLLPLLLEWPVLSSTNQNRSSNADFALCVTALMPYMLLHFDDPTKICIEAAENIAEICVTEFERLTVQNQQYSSQTQSVANVPEHPLQLLAIIMRQYARRTFSKDCFQWTKCVILYLNDIHTNSATTLLIFLTECAILDKGPPVLCSAVLQIMFCVFQHVDISPIDISSTIINGDFLKIVSRHVQGPNWREASRILKLAVTRSSTFAVPSSIVENSQLEHDIHRKELPGRTMEFRLDVTNLISTVGKEVISAGSLDGSPRKSFSSGNLEGTIKRSPSSSANCVNQSLFREIAGGITFQAKVREHLLGLLNASGLRVGLPKSPSVIFSQSSHDHLAYIGSELPSSVYSSSGELTAIGDRPTTPSAESIGAVTGPTARNDDETSENYAPVFKEFDFLEGEQDSMSETADSCFNWLSTIRPHSISSVAIDKDEKMSRKSSRALVVSGSEGDILNSVDRDLAHRSPSESSDEELEESVSSQADEESIENVPPSEPDQFAGESIAEERVPTPASLSLCGSVGTPSMVDLSSHHFPPFNLECTHHATGQIDEMWTMSISHVSNDADGTATSASTLIFGQLYREACSKMCSLVRDACHFLSMTQIFREISTQFSDALHTLMRVADCPFVFTTSQTLTSSNMLQRQKYYLLELREHYETFQEKRQQTIKSLNSVKSSMKLQLMDQRFEENSTAELASNLTPELQVLQREILRAINDLGSASNVEHPPPHDLPGSGQQRLINLLQMKDFRHAILQLRSLRSHHDRNNDYYGCCEEVDVEILLLFYCKLIAETRYCYAVIGSESQLSENCTSLMESNLNLSTSVRSLNELIKNRASTVDLSSES</sequence>
<dbReference type="GO" id="GO:0000902">
    <property type="term" value="P:cell morphogenesis"/>
    <property type="evidence" value="ECO:0007669"/>
    <property type="project" value="InterPro"/>
</dbReference>
<keyword evidence="5" id="KW-1185">Reference proteome</keyword>
<feature type="domain" description="Cell morphogenesis protein C-terminal" evidence="2">
    <location>
        <begin position="554"/>
        <end position="837"/>
    </location>
</feature>
<evidence type="ECO:0000259" key="4">
    <source>
        <dbReference type="Pfam" id="PF19421"/>
    </source>
</evidence>
<dbReference type="Pfam" id="PF14228">
    <property type="entry name" value="MOR2-PAG1_mid"/>
    <property type="match status" value="1"/>
</dbReference>
<feature type="domain" description="Cell morphogenesis central region" evidence="3">
    <location>
        <begin position="257"/>
        <end position="314"/>
    </location>
</feature>
<accession>A0A915J263</accession>
<evidence type="ECO:0000313" key="6">
    <source>
        <dbReference type="WBParaSite" id="nRc.2.0.1.t20204-RA"/>
    </source>
</evidence>
<feature type="region of interest" description="Disordered" evidence="1">
    <location>
        <begin position="479"/>
        <end position="509"/>
    </location>
</feature>